<protein>
    <submittedName>
        <fullName evidence="1">Uncharacterized protein</fullName>
    </submittedName>
</protein>
<name>A0ABW3LAS4_9BACL</name>
<organism evidence="1 2">
    <name type="scientific">Metaplanococcus flavidus</name>
    <dbReference type="NCBI Taxonomy" id="569883"/>
    <lineage>
        <taxon>Bacteria</taxon>
        <taxon>Bacillati</taxon>
        <taxon>Bacillota</taxon>
        <taxon>Bacilli</taxon>
        <taxon>Bacillales</taxon>
        <taxon>Caryophanaceae</taxon>
        <taxon>Metaplanococcus</taxon>
    </lineage>
</organism>
<sequence length="72" mass="8350">MKFVYFNDTGREVGIHSATEIHGTTGDMSTIQPLEERIFYLPPNTYPWVKMWDYGEERGLSILVSPRKNEAE</sequence>
<evidence type="ECO:0000313" key="1">
    <source>
        <dbReference type="EMBL" id="MFD1031717.1"/>
    </source>
</evidence>
<accession>A0ABW3LAS4</accession>
<proteinExistence type="predicted"/>
<dbReference type="EMBL" id="JBHTKI010000012">
    <property type="protein sequence ID" value="MFD1031717.1"/>
    <property type="molecule type" value="Genomic_DNA"/>
</dbReference>
<dbReference type="RefSeq" id="WP_144839781.1">
    <property type="nucleotide sequence ID" value="NZ_JBHTKI010000012.1"/>
</dbReference>
<gene>
    <name evidence="1" type="ORF">ACFQ1X_09780</name>
</gene>
<keyword evidence="2" id="KW-1185">Reference proteome</keyword>
<reference evidence="2" key="1">
    <citation type="journal article" date="2019" name="Int. J. Syst. Evol. Microbiol.">
        <title>The Global Catalogue of Microorganisms (GCM) 10K type strain sequencing project: providing services to taxonomists for standard genome sequencing and annotation.</title>
        <authorList>
            <consortium name="The Broad Institute Genomics Platform"/>
            <consortium name="The Broad Institute Genome Sequencing Center for Infectious Disease"/>
            <person name="Wu L."/>
            <person name="Ma J."/>
        </authorList>
    </citation>
    <scope>NUCLEOTIDE SEQUENCE [LARGE SCALE GENOMIC DNA]</scope>
    <source>
        <strain evidence="2">CCUG 56756</strain>
    </source>
</reference>
<comment type="caution">
    <text evidence="1">The sequence shown here is derived from an EMBL/GenBank/DDBJ whole genome shotgun (WGS) entry which is preliminary data.</text>
</comment>
<dbReference type="Proteomes" id="UP001597109">
    <property type="component" value="Unassembled WGS sequence"/>
</dbReference>
<evidence type="ECO:0000313" key="2">
    <source>
        <dbReference type="Proteomes" id="UP001597109"/>
    </source>
</evidence>